<name>A0AAF0T816_SOLVR</name>
<organism evidence="1 2">
    <name type="scientific">Solanum verrucosum</name>
    <dbReference type="NCBI Taxonomy" id="315347"/>
    <lineage>
        <taxon>Eukaryota</taxon>
        <taxon>Viridiplantae</taxon>
        <taxon>Streptophyta</taxon>
        <taxon>Embryophyta</taxon>
        <taxon>Tracheophyta</taxon>
        <taxon>Spermatophyta</taxon>
        <taxon>Magnoliopsida</taxon>
        <taxon>eudicotyledons</taxon>
        <taxon>Gunneridae</taxon>
        <taxon>Pentapetalae</taxon>
        <taxon>asterids</taxon>
        <taxon>lamiids</taxon>
        <taxon>Solanales</taxon>
        <taxon>Solanaceae</taxon>
        <taxon>Solanoideae</taxon>
        <taxon>Solaneae</taxon>
        <taxon>Solanum</taxon>
    </lineage>
</organism>
<proteinExistence type="predicted"/>
<dbReference type="Proteomes" id="UP001234989">
    <property type="component" value="Chromosome 1"/>
</dbReference>
<accession>A0AAF0T816</accession>
<evidence type="ECO:0000313" key="1">
    <source>
        <dbReference type="EMBL" id="WMV08661.1"/>
    </source>
</evidence>
<evidence type="ECO:0000313" key="2">
    <source>
        <dbReference type="Proteomes" id="UP001234989"/>
    </source>
</evidence>
<reference evidence="1" key="1">
    <citation type="submission" date="2023-08" db="EMBL/GenBank/DDBJ databases">
        <title>A de novo genome assembly of Solanum verrucosum Schlechtendal, a Mexican diploid species geographically isolated from the other diploid A-genome species in potato relatives.</title>
        <authorList>
            <person name="Hosaka K."/>
        </authorList>
    </citation>
    <scope>NUCLEOTIDE SEQUENCE</scope>
    <source>
        <tissue evidence="1">Young leaves</tissue>
    </source>
</reference>
<protein>
    <submittedName>
        <fullName evidence="1">Uncharacterized protein</fullName>
    </submittedName>
</protein>
<gene>
    <name evidence="1" type="ORF">MTR67_002046</name>
</gene>
<sequence length="83" mass="9420">MAQPMGFQSQEHPGYVCKLREAPYGLKQSPRAWTRRSTIGFVFKLEARVVSWCSKRQPIVLLSITEAEYRTTVVATQESNGLC</sequence>
<keyword evidence="2" id="KW-1185">Reference proteome</keyword>
<dbReference type="EMBL" id="CP133612">
    <property type="protein sequence ID" value="WMV08661.1"/>
    <property type="molecule type" value="Genomic_DNA"/>
</dbReference>
<dbReference type="AlphaFoldDB" id="A0AAF0T816"/>